<dbReference type="Proteomes" id="UP000028569">
    <property type="component" value="Chromosome"/>
</dbReference>
<evidence type="ECO:0000313" key="4">
    <source>
        <dbReference type="Proteomes" id="UP000028569"/>
    </source>
</evidence>
<feature type="transmembrane region" description="Helical" evidence="2">
    <location>
        <begin position="149"/>
        <end position="172"/>
    </location>
</feature>
<dbReference type="EMBL" id="CP006018">
    <property type="protein sequence ID" value="AIC92103.1"/>
    <property type="molecule type" value="Genomic_DNA"/>
</dbReference>
<proteinExistence type="predicted"/>
<dbReference type="AlphaFoldDB" id="A0A087VUY4"/>
<keyword evidence="4" id="KW-1185">Reference proteome</keyword>
<evidence type="ECO:0000256" key="2">
    <source>
        <dbReference type="SAM" id="Phobius"/>
    </source>
</evidence>
<feature type="transmembrane region" description="Helical" evidence="2">
    <location>
        <begin position="67"/>
        <end position="90"/>
    </location>
</feature>
<feature type="transmembrane region" description="Helical" evidence="2">
    <location>
        <begin position="178"/>
        <end position="201"/>
    </location>
</feature>
<evidence type="ECO:0000313" key="3">
    <source>
        <dbReference type="EMBL" id="AIC92103.1"/>
    </source>
</evidence>
<dbReference type="KEGG" id="bii:BINDI_0833"/>
<dbReference type="OrthoDB" id="8017424at2"/>
<name>A0A087VUY4_9BIFI</name>
<dbReference type="HOGENOM" id="CLU_089225_0_0_11"/>
<feature type="compositionally biased region" description="Basic and acidic residues" evidence="1">
    <location>
        <begin position="12"/>
        <end position="21"/>
    </location>
</feature>
<feature type="region of interest" description="Disordered" evidence="1">
    <location>
        <begin position="1"/>
        <end position="21"/>
    </location>
</feature>
<dbReference type="PIRSF" id="PIRSF037394">
    <property type="entry name" value="ABC_thiamine-permease_YkoE_prd"/>
    <property type="match status" value="1"/>
</dbReference>
<protein>
    <submittedName>
        <fullName evidence="3">ABC-type transporter, permease component</fullName>
    </submittedName>
</protein>
<accession>A0A087VUY4</accession>
<keyword evidence="2" id="KW-1133">Transmembrane helix</keyword>
<keyword evidence="2" id="KW-0812">Transmembrane</keyword>
<dbReference type="RefSeq" id="WP_081830790.1">
    <property type="nucleotide sequence ID" value="NZ_CP006018.1"/>
</dbReference>
<gene>
    <name evidence="3" type="ORF">BINDI_0833</name>
</gene>
<keyword evidence="2" id="KW-0472">Membrane</keyword>
<dbReference type="Pfam" id="PF09819">
    <property type="entry name" value="ABC_cobalt"/>
    <property type="match status" value="1"/>
</dbReference>
<reference evidence="3 4" key="1">
    <citation type="journal article" date="2014" name="Appl. Environ. Microbiol.">
        <title>Genomic encyclopedia of type strains of the genus Bifidobacterium.</title>
        <authorList>
            <person name="Milani C."/>
            <person name="Lugli G.A."/>
            <person name="Duranti S."/>
            <person name="Turroni F."/>
            <person name="Bottacini F."/>
            <person name="Mangifesta M."/>
            <person name="Sanchez B."/>
            <person name="Viappiani A."/>
            <person name="Mancabelli L."/>
            <person name="Taminiau B."/>
            <person name="Delcenserie V."/>
            <person name="Barrangou R."/>
            <person name="Margolles A."/>
            <person name="van Sinderen D."/>
            <person name="Ventura M."/>
        </authorList>
    </citation>
    <scope>NUCLEOTIDE SEQUENCE [LARGE SCALE GENOMIC DNA]</scope>
    <source>
        <strain evidence="3 4">LMG 11587</strain>
    </source>
</reference>
<sequence length="228" mass="24577">MNSQNQTPFQGEDDRSRGDGEVTHIRHSNRWRVVDIAVASVIGVASAFIYWVVAIVTSVPWSLLDGVIPGLGGILNGLYLFAAPLAILIVRRPGAAIYAEVVAAVLESLLGSQWVPVETFLIGLLQGAMAELVFALCRYRRWNLPTVTLSGMAAGLGCWVYTFCTHLQAISLTGPYGLIYLVATLVSGALLAGVLVWYLYLAIARTGALDRFESGRLPRNGSRKGTKA</sequence>
<feature type="transmembrane region" description="Helical" evidence="2">
    <location>
        <begin position="36"/>
        <end position="61"/>
    </location>
</feature>
<dbReference type="InterPro" id="IPR017195">
    <property type="entry name" value="ABC_thiamin-permease_prd"/>
</dbReference>
<evidence type="ECO:0000256" key="1">
    <source>
        <dbReference type="SAM" id="MobiDB-lite"/>
    </source>
</evidence>
<organism evidence="3 4">
    <name type="scientific">Bifidobacterium [indicum] DSM 20214 = LMG 11587</name>
    <dbReference type="NCBI Taxonomy" id="1341694"/>
    <lineage>
        <taxon>Bacteria</taxon>
        <taxon>Bacillati</taxon>
        <taxon>Actinomycetota</taxon>
        <taxon>Actinomycetes</taxon>
        <taxon>Bifidobacteriales</taxon>
        <taxon>Bifidobacteriaceae</taxon>
        <taxon>Bifidobacterium</taxon>
    </lineage>
</organism>